<dbReference type="AlphaFoldDB" id="W5YK91"/>
<reference evidence="6 7" key="1">
    <citation type="journal article" date="2014" name="Genome Announc.">
        <title>Draft Genome Sequences of Marinobacter similis A3d10T and Marinobacter salarius R9SW1T.</title>
        <authorList>
            <person name="Ivanova E.P."/>
            <person name="Ng H.J."/>
            <person name="Webb H.K."/>
            <person name="Feng G."/>
            <person name="Oshima K."/>
            <person name="Hattori M."/>
            <person name="Ohkuma M."/>
            <person name="Sergeev A.F."/>
            <person name="Mikhailov V.V."/>
            <person name="Crawford R.J."/>
            <person name="Sawabe T."/>
        </authorList>
    </citation>
    <scope>NUCLEOTIDE SEQUENCE [LARGE SCALE GENOMIC DNA]</scope>
    <source>
        <strain evidence="6 7">A3d10</strain>
    </source>
</reference>
<dbReference type="FunFam" id="3.30.70.270:FF:000001">
    <property type="entry name" value="Diguanylate cyclase domain protein"/>
    <property type="match status" value="1"/>
</dbReference>
<keyword evidence="4" id="KW-0472">Membrane</keyword>
<evidence type="ECO:0000313" key="7">
    <source>
        <dbReference type="Proteomes" id="UP000061489"/>
    </source>
</evidence>
<name>W5YK91_9GAMM</name>
<accession>W5YK91</accession>
<dbReference type="GO" id="GO:0052621">
    <property type="term" value="F:diguanylate cyclase activity"/>
    <property type="evidence" value="ECO:0007669"/>
    <property type="project" value="UniProtKB-EC"/>
</dbReference>
<feature type="transmembrane region" description="Helical" evidence="4">
    <location>
        <begin position="156"/>
        <end position="172"/>
    </location>
</feature>
<dbReference type="EC" id="2.7.7.65" evidence="2"/>
<dbReference type="CDD" id="cd01949">
    <property type="entry name" value="GGDEF"/>
    <property type="match status" value="1"/>
</dbReference>
<dbReference type="HOGENOM" id="CLU_000445_11_2_6"/>
<protein>
    <recommendedName>
        <fullName evidence="2">diguanylate cyclase</fullName>
        <ecNumber evidence="2">2.7.7.65</ecNumber>
    </recommendedName>
</protein>
<evidence type="ECO:0000256" key="1">
    <source>
        <dbReference type="ARBA" id="ARBA00001946"/>
    </source>
</evidence>
<keyword evidence="4" id="KW-1133">Transmembrane helix</keyword>
<dbReference type="GO" id="GO:0005886">
    <property type="term" value="C:plasma membrane"/>
    <property type="evidence" value="ECO:0007669"/>
    <property type="project" value="TreeGrafter"/>
</dbReference>
<dbReference type="SUPFAM" id="SSF55073">
    <property type="entry name" value="Nucleotide cyclase"/>
    <property type="match status" value="1"/>
</dbReference>
<proteinExistence type="predicted"/>
<dbReference type="InterPro" id="IPR000160">
    <property type="entry name" value="GGDEF_dom"/>
</dbReference>
<evidence type="ECO:0000256" key="4">
    <source>
        <dbReference type="SAM" id="Phobius"/>
    </source>
</evidence>
<dbReference type="KEGG" id="msx:AU14_15505"/>
<comment type="catalytic activity">
    <reaction evidence="3">
        <text>2 GTP = 3',3'-c-di-GMP + 2 diphosphate</text>
        <dbReference type="Rhea" id="RHEA:24898"/>
        <dbReference type="ChEBI" id="CHEBI:33019"/>
        <dbReference type="ChEBI" id="CHEBI:37565"/>
        <dbReference type="ChEBI" id="CHEBI:58805"/>
        <dbReference type="EC" id="2.7.7.65"/>
    </reaction>
</comment>
<feature type="transmembrane region" description="Helical" evidence="4">
    <location>
        <begin position="20"/>
        <end position="42"/>
    </location>
</feature>
<keyword evidence="7" id="KW-1185">Reference proteome</keyword>
<dbReference type="GO" id="GO:0043709">
    <property type="term" value="P:cell adhesion involved in single-species biofilm formation"/>
    <property type="evidence" value="ECO:0007669"/>
    <property type="project" value="TreeGrafter"/>
</dbReference>
<dbReference type="InterPro" id="IPR029787">
    <property type="entry name" value="Nucleotide_cyclase"/>
</dbReference>
<dbReference type="PROSITE" id="PS50887">
    <property type="entry name" value="GGDEF"/>
    <property type="match status" value="1"/>
</dbReference>
<gene>
    <name evidence="6" type="ORF">AU14_15505</name>
</gene>
<feature type="domain" description="GGDEF" evidence="5">
    <location>
        <begin position="224"/>
        <end position="361"/>
    </location>
</feature>
<dbReference type="PANTHER" id="PTHR45138:SF9">
    <property type="entry name" value="DIGUANYLATE CYCLASE DGCM-RELATED"/>
    <property type="match status" value="1"/>
</dbReference>
<sequence>MPNFSVHRVKPSLSDLVRLRLFILTGGVLIALFMIGDLELLPAELERSYLGNRLFAQLPIIFALLAFSFHPLFLRFKQPAVLVATVALTYANYFLIYRCWQLAGFSFPYEGTLLYAFFGFFVMGMNFGYALALMLLSSLGFLALMLVHPVYGDRTMINAGFVLASLFIGVIGRHRLDHLLGQLQDANRKLVRLSTTDALTALFNRRALMTESEKLFSLLQRSGQTVAVFMLDLDFFKQFNDHYGHQEGDKAIRIQADIMREVFRRQTDVLGRYGGEEFLVVAPGLSAAECQVKAREVLQAWQQRAVPNAGSPDHRLLSCSIGICHGSAVNLSSLHEAIQLADEALYQAKNNGRATYAVAASAVSAAAAPIGTEEQRL</sequence>
<dbReference type="Pfam" id="PF00990">
    <property type="entry name" value="GGDEF"/>
    <property type="match status" value="1"/>
</dbReference>
<dbReference type="Proteomes" id="UP000061489">
    <property type="component" value="Chromosome"/>
</dbReference>
<keyword evidence="4" id="KW-0812">Transmembrane</keyword>
<evidence type="ECO:0000256" key="3">
    <source>
        <dbReference type="ARBA" id="ARBA00034247"/>
    </source>
</evidence>
<feature type="transmembrane region" description="Helical" evidence="4">
    <location>
        <begin position="54"/>
        <end position="74"/>
    </location>
</feature>
<evidence type="ECO:0000259" key="5">
    <source>
        <dbReference type="PROSITE" id="PS50887"/>
    </source>
</evidence>
<comment type="cofactor">
    <cofactor evidence="1">
        <name>Mg(2+)</name>
        <dbReference type="ChEBI" id="CHEBI:18420"/>
    </cofactor>
</comment>
<dbReference type="EMBL" id="CP007151">
    <property type="protein sequence ID" value="AHI29475.1"/>
    <property type="molecule type" value="Genomic_DNA"/>
</dbReference>
<dbReference type="InterPro" id="IPR050469">
    <property type="entry name" value="Diguanylate_Cyclase"/>
</dbReference>
<evidence type="ECO:0000256" key="2">
    <source>
        <dbReference type="ARBA" id="ARBA00012528"/>
    </source>
</evidence>
<dbReference type="PANTHER" id="PTHR45138">
    <property type="entry name" value="REGULATORY COMPONENTS OF SENSORY TRANSDUCTION SYSTEM"/>
    <property type="match status" value="1"/>
</dbReference>
<dbReference type="Gene3D" id="3.30.70.270">
    <property type="match status" value="1"/>
</dbReference>
<dbReference type="GO" id="GO:1902201">
    <property type="term" value="P:negative regulation of bacterial-type flagellum-dependent cell motility"/>
    <property type="evidence" value="ECO:0007669"/>
    <property type="project" value="TreeGrafter"/>
</dbReference>
<organism evidence="6 7">
    <name type="scientific">Marinobacter similis</name>
    <dbReference type="NCBI Taxonomy" id="1420916"/>
    <lineage>
        <taxon>Bacteria</taxon>
        <taxon>Pseudomonadati</taxon>
        <taxon>Pseudomonadota</taxon>
        <taxon>Gammaproteobacteria</taxon>
        <taxon>Pseudomonadales</taxon>
        <taxon>Marinobacteraceae</taxon>
        <taxon>Marinobacter</taxon>
    </lineage>
</organism>
<dbReference type="InterPro" id="IPR043128">
    <property type="entry name" value="Rev_trsase/Diguanyl_cyclase"/>
</dbReference>
<dbReference type="STRING" id="1420916.AU14_15505"/>
<feature type="transmembrane region" description="Helical" evidence="4">
    <location>
        <begin position="112"/>
        <end position="136"/>
    </location>
</feature>
<dbReference type="NCBIfam" id="TIGR00254">
    <property type="entry name" value="GGDEF"/>
    <property type="match status" value="1"/>
</dbReference>
<evidence type="ECO:0000313" key="6">
    <source>
        <dbReference type="EMBL" id="AHI29475.1"/>
    </source>
</evidence>
<feature type="transmembrane region" description="Helical" evidence="4">
    <location>
        <begin position="80"/>
        <end position="100"/>
    </location>
</feature>
<dbReference type="SMART" id="SM00267">
    <property type="entry name" value="GGDEF"/>
    <property type="match status" value="1"/>
</dbReference>